<sequence length="509" mass="58770">MVRELRRKLPGIVPSLQAEQKRKHEYNDEFRIILCPSRTPTGWKISPERLAEVLSFQSFWIYGSKYWRVYGDGRETGSRHSCFISLSLVNNELALHNGSYQSPKCIYPVGLFYEGDSRDNLEENLGFPNSWLNKFIEKESTKGDHFFLCGDEMFLEAMLDGKNELSPTSNDGWNIYTKCTKDQKSLTDPTTKRRTDLHPRFDREYPTSILRSIPLENTVFCLLYGLARCVEKLLTLVVQYILLHSNIVNEQGLDGTAYRKEKLHTLETNINKRGVRQGKFIIPFDAGGKLQQIKLNKDHAWVIISPAPAGKEEEFPHVLSDVLPDINHKITIPFNVCMELKIKDQYSETELVSAIWAHFYNMVAMLKKDPPPKPKRENQGPSKNVNDFSWGFTSEEVDGYKAHAEIFYQLFSFRYTARELTPYMIKLVDYGSHFMKNLPVPICRFQAEGGEHTNYEHSTYYYNHTTRHGGNFTLDPMLAIFRNMWRRTCYQISTNTDTAEGRAAAAAFA</sequence>
<name>A0A9Q1HLV0_HOLLE</name>
<evidence type="ECO:0000313" key="1">
    <source>
        <dbReference type="EMBL" id="KAJ8050218.1"/>
    </source>
</evidence>
<dbReference type="EMBL" id="JAIZAY010000001">
    <property type="protein sequence ID" value="KAJ8050218.1"/>
    <property type="molecule type" value="Genomic_DNA"/>
</dbReference>
<dbReference type="Proteomes" id="UP001152320">
    <property type="component" value="Chromosome 1"/>
</dbReference>
<organism evidence="1 2">
    <name type="scientific">Holothuria leucospilota</name>
    <name type="common">Black long sea cucumber</name>
    <name type="synonym">Mertensiothuria leucospilota</name>
    <dbReference type="NCBI Taxonomy" id="206669"/>
    <lineage>
        <taxon>Eukaryota</taxon>
        <taxon>Metazoa</taxon>
        <taxon>Echinodermata</taxon>
        <taxon>Eleutherozoa</taxon>
        <taxon>Echinozoa</taxon>
        <taxon>Holothuroidea</taxon>
        <taxon>Aspidochirotacea</taxon>
        <taxon>Aspidochirotida</taxon>
        <taxon>Holothuriidae</taxon>
        <taxon>Holothuria</taxon>
    </lineage>
</organism>
<dbReference type="OrthoDB" id="5997366at2759"/>
<keyword evidence="2" id="KW-1185">Reference proteome</keyword>
<reference evidence="1" key="1">
    <citation type="submission" date="2021-10" db="EMBL/GenBank/DDBJ databases">
        <title>Tropical sea cucumber genome reveals ecological adaptation and Cuvierian tubules defense mechanism.</title>
        <authorList>
            <person name="Chen T."/>
        </authorList>
    </citation>
    <scope>NUCLEOTIDE SEQUENCE</scope>
    <source>
        <strain evidence="1">Nanhai2018</strain>
        <tissue evidence="1">Muscle</tissue>
    </source>
</reference>
<proteinExistence type="predicted"/>
<evidence type="ECO:0000313" key="2">
    <source>
        <dbReference type="Proteomes" id="UP001152320"/>
    </source>
</evidence>
<dbReference type="AlphaFoldDB" id="A0A9Q1HLV0"/>
<gene>
    <name evidence="1" type="ORF">HOLleu_03332</name>
</gene>
<comment type="caution">
    <text evidence="1">The sequence shown here is derived from an EMBL/GenBank/DDBJ whole genome shotgun (WGS) entry which is preliminary data.</text>
</comment>
<protein>
    <submittedName>
        <fullName evidence="1">Uncharacterized protein</fullName>
    </submittedName>
</protein>
<accession>A0A9Q1HLV0</accession>